<organism evidence="1">
    <name type="scientific">uncultured bacterium contig00018</name>
    <dbReference type="NCBI Taxonomy" id="1181509"/>
    <lineage>
        <taxon>Bacteria</taxon>
        <taxon>environmental samples</taxon>
    </lineage>
</organism>
<proteinExistence type="predicted"/>
<name>A0A806K0Y4_9BACT</name>
<reference evidence="1" key="1">
    <citation type="submission" date="2012-03" db="EMBL/GenBank/DDBJ databases">
        <title>Functional metagenomics reveals considerable lignocellulase gene clusters in the gut microbiome of a wood-feeding higher termite.</title>
        <authorList>
            <person name="Liu N."/>
        </authorList>
    </citation>
    <scope>NUCLEOTIDE SEQUENCE</scope>
</reference>
<sequence>MLNDTLKTRQLPYSRLVGIYPRKVLEKYRHYIAALIILSKGDYPYVYSFVPRSIAEEENS</sequence>
<protein>
    <submittedName>
        <fullName evidence="1">Uncharacterized protein</fullName>
    </submittedName>
</protein>
<evidence type="ECO:0000313" key="1">
    <source>
        <dbReference type="EMBL" id="AGS53388.1"/>
    </source>
</evidence>
<accession>A0A806K0Y4</accession>
<dbReference type="AlphaFoldDB" id="A0A806K0Y4"/>
<dbReference type="EMBL" id="JQ844231">
    <property type="protein sequence ID" value="AGS53388.1"/>
    <property type="molecule type" value="Genomic_DNA"/>
</dbReference>